<evidence type="ECO:0000256" key="2">
    <source>
        <dbReference type="ARBA" id="ARBA00007267"/>
    </source>
</evidence>
<evidence type="ECO:0000256" key="1">
    <source>
        <dbReference type="ARBA" id="ARBA00004123"/>
    </source>
</evidence>
<evidence type="ECO:0000313" key="5">
    <source>
        <dbReference type="EMBL" id="KAL1520193.1"/>
    </source>
</evidence>
<name>A0AB34JGW2_PRYPA</name>
<comment type="caution">
    <text evidence="5">The sequence shown here is derived from an EMBL/GenBank/DDBJ whole genome shotgun (WGS) entry which is preliminary data.</text>
</comment>
<dbReference type="InterPro" id="IPR028307">
    <property type="entry name" value="Lin-54_fam"/>
</dbReference>
<dbReference type="Proteomes" id="UP001515480">
    <property type="component" value="Unassembled WGS sequence"/>
</dbReference>
<feature type="domain" description="CRC" evidence="4">
    <location>
        <begin position="17"/>
        <end position="131"/>
    </location>
</feature>
<accession>A0AB34JGW2</accession>
<comment type="subcellular location">
    <subcellularLocation>
        <location evidence="1">Nucleus</location>
    </subcellularLocation>
</comment>
<gene>
    <name evidence="5" type="ORF">AB1Y20_023663</name>
</gene>
<dbReference type="PANTHER" id="PTHR12446:SF34">
    <property type="entry name" value="PROTEIN LIN-54 HOMOLOG"/>
    <property type="match status" value="1"/>
</dbReference>
<comment type="similarity">
    <text evidence="2">Belongs to the lin-54 family.</text>
</comment>
<dbReference type="GO" id="GO:0006355">
    <property type="term" value="P:regulation of DNA-templated transcription"/>
    <property type="evidence" value="ECO:0007669"/>
    <property type="project" value="TreeGrafter"/>
</dbReference>
<dbReference type="SMART" id="SM01114">
    <property type="entry name" value="CXC"/>
    <property type="match status" value="2"/>
</dbReference>
<sequence length="271" mass="30162">MEELPAKTPPRPRLDKSRKQCNCRNSRCLKLYCECFASGQYCFACNCQGCHNNPENDDKRKRAIDSTLERNPQAFRPKIKHVAGEADVSGRHNRGCHCKKSGCLKKYCECYQAGIRCTIQCKCSDCRNYEGMDDPPPLAAVPEALPASSPVVKRQRQDADMTRCHDASVDQPMEPSEDVDEQEGALIRDSPLERVRSAISSQVTTDAVATMCRGILSSATCAAETGRHEQQQRSASQEAQVLHVLHRVLQNVLRTTTETKAEATAQLHGNR</sequence>
<protein>
    <recommendedName>
        <fullName evidence="4">CRC domain-containing protein</fullName>
    </recommendedName>
</protein>
<keyword evidence="3" id="KW-0539">Nucleus</keyword>
<proteinExistence type="inferred from homology"/>
<organism evidence="5 6">
    <name type="scientific">Prymnesium parvum</name>
    <name type="common">Toxic golden alga</name>
    <dbReference type="NCBI Taxonomy" id="97485"/>
    <lineage>
        <taxon>Eukaryota</taxon>
        <taxon>Haptista</taxon>
        <taxon>Haptophyta</taxon>
        <taxon>Prymnesiophyceae</taxon>
        <taxon>Prymnesiales</taxon>
        <taxon>Prymnesiaceae</taxon>
        <taxon>Prymnesium</taxon>
    </lineage>
</organism>
<dbReference type="Pfam" id="PF03638">
    <property type="entry name" value="TCR"/>
    <property type="match status" value="2"/>
</dbReference>
<dbReference type="InterPro" id="IPR033467">
    <property type="entry name" value="Tesmin/TSO1-like_CXC"/>
</dbReference>
<reference evidence="5 6" key="1">
    <citation type="journal article" date="2024" name="Science">
        <title>Giant polyketide synthase enzymes in the biosynthesis of giant marine polyether toxins.</title>
        <authorList>
            <person name="Fallon T.R."/>
            <person name="Shende V.V."/>
            <person name="Wierzbicki I.H."/>
            <person name="Pendleton A.L."/>
            <person name="Watervoot N.F."/>
            <person name="Auber R.P."/>
            <person name="Gonzalez D.J."/>
            <person name="Wisecaver J.H."/>
            <person name="Moore B.S."/>
        </authorList>
    </citation>
    <scope>NUCLEOTIDE SEQUENCE [LARGE SCALE GENOMIC DNA]</scope>
    <source>
        <strain evidence="5 6">12B1</strain>
    </source>
</reference>
<dbReference type="PROSITE" id="PS51634">
    <property type="entry name" value="CRC"/>
    <property type="match status" value="1"/>
</dbReference>
<dbReference type="InterPro" id="IPR005172">
    <property type="entry name" value="CRC"/>
</dbReference>
<keyword evidence="6" id="KW-1185">Reference proteome</keyword>
<dbReference type="AlphaFoldDB" id="A0AB34JGW2"/>
<dbReference type="PANTHER" id="PTHR12446">
    <property type="entry name" value="TESMIN/TSO1-RELATED"/>
    <property type="match status" value="1"/>
</dbReference>
<evidence type="ECO:0000256" key="3">
    <source>
        <dbReference type="ARBA" id="ARBA00023242"/>
    </source>
</evidence>
<evidence type="ECO:0000313" key="6">
    <source>
        <dbReference type="Proteomes" id="UP001515480"/>
    </source>
</evidence>
<evidence type="ECO:0000259" key="4">
    <source>
        <dbReference type="PROSITE" id="PS51634"/>
    </source>
</evidence>
<dbReference type="EMBL" id="JBGBPQ010000009">
    <property type="protein sequence ID" value="KAL1520193.1"/>
    <property type="molecule type" value="Genomic_DNA"/>
</dbReference>
<dbReference type="GO" id="GO:0005634">
    <property type="term" value="C:nucleus"/>
    <property type="evidence" value="ECO:0007669"/>
    <property type="project" value="UniProtKB-SubCell"/>
</dbReference>